<evidence type="ECO:0000313" key="2">
    <source>
        <dbReference type="EMBL" id="EAR98415.1"/>
    </source>
</evidence>
<feature type="transmembrane region" description="Helical" evidence="1">
    <location>
        <begin position="251"/>
        <end position="269"/>
    </location>
</feature>
<reference evidence="3" key="1">
    <citation type="journal article" date="2006" name="PLoS Biol.">
        <title>Macronuclear genome sequence of the ciliate Tetrahymena thermophila, a model eukaryote.</title>
        <authorList>
            <person name="Eisen J.A."/>
            <person name="Coyne R.S."/>
            <person name="Wu M."/>
            <person name="Wu D."/>
            <person name="Thiagarajan M."/>
            <person name="Wortman J.R."/>
            <person name="Badger J.H."/>
            <person name="Ren Q."/>
            <person name="Amedeo P."/>
            <person name="Jones K.M."/>
            <person name="Tallon L.J."/>
            <person name="Delcher A.L."/>
            <person name="Salzberg S.L."/>
            <person name="Silva J.C."/>
            <person name="Haas B.J."/>
            <person name="Majoros W.H."/>
            <person name="Farzad M."/>
            <person name="Carlton J.M."/>
            <person name="Smith R.K. Jr."/>
            <person name="Garg J."/>
            <person name="Pearlman R.E."/>
            <person name="Karrer K.M."/>
            <person name="Sun L."/>
            <person name="Manning G."/>
            <person name="Elde N.C."/>
            <person name="Turkewitz A.P."/>
            <person name="Asai D.J."/>
            <person name="Wilkes D.E."/>
            <person name="Wang Y."/>
            <person name="Cai H."/>
            <person name="Collins K."/>
            <person name="Stewart B.A."/>
            <person name="Lee S.R."/>
            <person name="Wilamowska K."/>
            <person name="Weinberg Z."/>
            <person name="Ruzzo W.L."/>
            <person name="Wloga D."/>
            <person name="Gaertig J."/>
            <person name="Frankel J."/>
            <person name="Tsao C.-C."/>
            <person name="Gorovsky M.A."/>
            <person name="Keeling P.J."/>
            <person name="Waller R.F."/>
            <person name="Patron N.J."/>
            <person name="Cherry J.M."/>
            <person name="Stover N.A."/>
            <person name="Krieger C.J."/>
            <person name="del Toro C."/>
            <person name="Ryder H.F."/>
            <person name="Williamson S.C."/>
            <person name="Barbeau R.A."/>
            <person name="Hamilton E.P."/>
            <person name="Orias E."/>
        </authorList>
    </citation>
    <scope>NUCLEOTIDE SEQUENCE [LARGE SCALE GENOMIC DNA]</scope>
    <source>
        <strain evidence="3">SB210</strain>
    </source>
</reference>
<feature type="transmembrane region" description="Helical" evidence="1">
    <location>
        <begin position="281"/>
        <end position="299"/>
    </location>
</feature>
<feature type="transmembrane region" description="Helical" evidence="1">
    <location>
        <begin position="98"/>
        <end position="120"/>
    </location>
</feature>
<dbReference type="KEGG" id="tet:TTHERM_00289440"/>
<proteinExistence type="predicted"/>
<feature type="transmembrane region" description="Helical" evidence="1">
    <location>
        <begin position="366"/>
        <end position="387"/>
    </location>
</feature>
<keyword evidence="1" id="KW-0472">Membrane</keyword>
<feature type="transmembrane region" description="Helical" evidence="1">
    <location>
        <begin position="135"/>
        <end position="154"/>
    </location>
</feature>
<dbReference type="EMBL" id="GG662651">
    <property type="protein sequence ID" value="EAR98415.1"/>
    <property type="molecule type" value="Genomic_DNA"/>
</dbReference>
<dbReference type="Proteomes" id="UP000009168">
    <property type="component" value="Unassembled WGS sequence"/>
</dbReference>
<dbReference type="RefSeq" id="XP_001018660.1">
    <property type="nucleotide sequence ID" value="XM_001018660.1"/>
</dbReference>
<sequence>MSQQQKIDIELGKNTEDQLYLSSNMSKDINNLETSANQLQIGNETIQIEEEQEIENQCLSMTYYYLYPLVLVFQIFVAILIFLLNLIQMLLGCKKQQILLVIWLIISSTALIYVAVNYFFLLDEQSHIQYFYQEFLTFLFAIIIVQQHIILVTVKINKNLLQNSILDKFNTTLNTFYFNEEQEIDDRSFSLDYNFRLSNIQLQIEQDPQYSKTALFFSTFTFDEKPSKLNLNIKQFYQKFDEYISPSFKNYLLLSLIITIKFVFIYLYIQKNTPVLSEKDYIDFAVVAIGYYYVIFMMNKNLGNKDLKRKIKQMRVFNNLISFEEINSQNFNQKLDITCLVSIKTWDNARRYILSYKNDYLLELELSYIWLILSYIFDIVGCISYYFDINWIIPENSDLLNPVLIIANSFNFIFFTIFLLFRIYQGSKYNQTFEELDQSVSKILDVYTDLHLMHQEFFKQKKEKGKLVDDKFSVYGLIIKRIKQLSKYYIKNQIPFQNKVYSITQKEDLRRKMVSDLRKGFKKLKQSIQQDKESYTYSFLNLLQVDIQSFLLPLTVALVTTLPTIVPKFIEFYKKKQ</sequence>
<dbReference type="HOGENOM" id="CLU_030474_0_0_1"/>
<keyword evidence="3" id="KW-1185">Reference proteome</keyword>
<gene>
    <name evidence="2" type="ORF">TTHERM_00289440</name>
</gene>
<evidence type="ECO:0000256" key="1">
    <source>
        <dbReference type="SAM" id="Phobius"/>
    </source>
</evidence>
<evidence type="ECO:0000313" key="3">
    <source>
        <dbReference type="Proteomes" id="UP000009168"/>
    </source>
</evidence>
<organism evidence="2 3">
    <name type="scientific">Tetrahymena thermophila (strain SB210)</name>
    <dbReference type="NCBI Taxonomy" id="312017"/>
    <lineage>
        <taxon>Eukaryota</taxon>
        <taxon>Sar</taxon>
        <taxon>Alveolata</taxon>
        <taxon>Ciliophora</taxon>
        <taxon>Intramacronucleata</taxon>
        <taxon>Oligohymenophorea</taxon>
        <taxon>Hymenostomatida</taxon>
        <taxon>Tetrahymenina</taxon>
        <taxon>Tetrahymenidae</taxon>
        <taxon>Tetrahymena</taxon>
    </lineage>
</organism>
<keyword evidence="1" id="KW-1133">Transmembrane helix</keyword>
<keyword evidence="1 2" id="KW-0812">Transmembrane</keyword>
<feature type="transmembrane region" description="Helical" evidence="1">
    <location>
        <begin position="65"/>
        <end position="86"/>
    </location>
</feature>
<name>I7LVK7_TETTS</name>
<dbReference type="InParanoid" id="I7LVK7"/>
<protein>
    <submittedName>
        <fullName evidence="2">Transmembrane protein, putative</fullName>
    </submittedName>
</protein>
<dbReference type="GeneID" id="7844032"/>
<accession>I7LVK7</accession>
<feature type="transmembrane region" description="Helical" evidence="1">
    <location>
        <begin position="399"/>
        <end position="421"/>
    </location>
</feature>
<dbReference type="AlphaFoldDB" id="I7LVK7"/>